<feature type="domain" description="Nitrite/Sulfite reductase ferredoxin-like" evidence="11">
    <location>
        <begin position="339"/>
        <end position="402"/>
    </location>
</feature>
<evidence type="ECO:0000313" key="12">
    <source>
        <dbReference type="EMBL" id="RIH83298.1"/>
    </source>
</evidence>
<dbReference type="NCBIfam" id="NF010029">
    <property type="entry name" value="PRK13504.1"/>
    <property type="match status" value="1"/>
</dbReference>
<dbReference type="Pfam" id="PF03460">
    <property type="entry name" value="NIR_SIR_ferr"/>
    <property type="match status" value="2"/>
</dbReference>
<dbReference type="Pfam" id="PF01077">
    <property type="entry name" value="NIR_SIR"/>
    <property type="match status" value="1"/>
</dbReference>
<protein>
    <submittedName>
        <fullName evidence="12">Sulfite reductase [ferredoxin]</fullName>
        <ecNumber evidence="12">1.8.7.1</ecNumber>
    </submittedName>
</protein>
<evidence type="ECO:0000313" key="13">
    <source>
        <dbReference type="Proteomes" id="UP000265341"/>
    </source>
</evidence>
<feature type="domain" description="Nitrite/Sulfite reductase ferredoxin-like" evidence="11">
    <location>
        <begin position="68"/>
        <end position="127"/>
    </location>
</feature>
<keyword evidence="5" id="KW-0349">Heme</keyword>
<dbReference type="InterPro" id="IPR006066">
    <property type="entry name" value="NO2/SO3_Rdtase_FeS/sirohaem_BS"/>
</dbReference>
<organism evidence="12 13">
    <name type="scientific">Calidithermus roseus</name>
    <dbReference type="NCBI Taxonomy" id="1644118"/>
    <lineage>
        <taxon>Bacteria</taxon>
        <taxon>Thermotogati</taxon>
        <taxon>Deinococcota</taxon>
        <taxon>Deinococci</taxon>
        <taxon>Thermales</taxon>
        <taxon>Thermaceae</taxon>
        <taxon>Calidithermus</taxon>
    </lineage>
</organism>
<evidence type="ECO:0000256" key="5">
    <source>
        <dbReference type="ARBA" id="ARBA00022617"/>
    </source>
</evidence>
<reference evidence="12 13" key="1">
    <citation type="submission" date="2018-08" db="EMBL/GenBank/DDBJ databases">
        <title>Meiothermus roseus NBRC 110900 genome sequencing project.</title>
        <authorList>
            <person name="Da Costa M.S."/>
            <person name="Albuquerque L."/>
            <person name="Raposo P."/>
            <person name="Froufe H.J.C."/>
            <person name="Barroso C.S."/>
            <person name="Egas C."/>
        </authorList>
    </citation>
    <scope>NUCLEOTIDE SEQUENCE [LARGE SCALE GENOMIC DNA]</scope>
    <source>
        <strain evidence="12 13">NBRC 110900</strain>
    </source>
</reference>
<dbReference type="GO" id="GO:0016002">
    <property type="term" value="F:sulfite reductase activity"/>
    <property type="evidence" value="ECO:0007669"/>
    <property type="project" value="TreeGrafter"/>
</dbReference>
<dbReference type="PANTHER" id="PTHR11493">
    <property type="entry name" value="SULFITE REDUCTASE [NADPH] SUBUNIT BETA-RELATED"/>
    <property type="match status" value="1"/>
</dbReference>
<dbReference type="PROSITE" id="PS00365">
    <property type="entry name" value="NIR_SIR"/>
    <property type="match status" value="1"/>
</dbReference>
<dbReference type="FunFam" id="3.30.413.10:FF:000014">
    <property type="entry name" value="Sulfite reductase [ferredoxin], chloroplastic"/>
    <property type="match status" value="1"/>
</dbReference>
<evidence type="ECO:0000256" key="4">
    <source>
        <dbReference type="ARBA" id="ARBA00022485"/>
    </source>
</evidence>
<comment type="cofactor">
    <cofactor evidence="1">
        <name>siroheme</name>
        <dbReference type="ChEBI" id="CHEBI:60052"/>
    </cofactor>
</comment>
<dbReference type="SUPFAM" id="SSF56014">
    <property type="entry name" value="Nitrite and sulphite reductase 4Fe-4S domain-like"/>
    <property type="match status" value="2"/>
</dbReference>
<feature type="domain" description="Nitrite/sulphite reductase 4Fe-4S" evidence="10">
    <location>
        <begin position="167"/>
        <end position="318"/>
    </location>
</feature>
<dbReference type="GO" id="GO:0051539">
    <property type="term" value="F:4 iron, 4 sulfur cluster binding"/>
    <property type="evidence" value="ECO:0007669"/>
    <property type="project" value="UniProtKB-KW"/>
</dbReference>
<dbReference type="InterPro" id="IPR005117">
    <property type="entry name" value="NiRdtase/SiRdtase_haem-b_fer"/>
</dbReference>
<sequence>MSEAKLSKVEYVKIASNRLRGPVDAELHNGTDHFSEEGYQILKFHGIYQQDDRDVRKARKAQGLGPDYSFMIRVAIPGGVLTPEQYLALDRLADELGNATLRITTRQAIQYHGVRKGGLKPLMQVLNRNLLTTLSACGDVVRNIVACPAPFADRQRSELMRYAKELSDRLKPRTRAYYEIWLDGERAASLEESEPLYGDTYLPRKFKIGFAFPGDNCVDVYTQDIGIVPVVGERGLEGFTLLVGGGLGQSHGAKDTHPVLAKPLTTVGPEQFFEVVEAIVKVQRDHGRRDDRKFSRMKYLVEAWGIERFKAEVERYVGYALPEARPLEWLSGDDHLGWHEQGDGKLFFGLFVENGRVKENLRAAIREVVQRFAPEVRLTAQQNILFVGVDPSDQAAIEAIFRNHGVALPGTLPLAVQNAMACPALPTCGLAITESERVMPEVIREFDALLGRLELHDGPIPHVRMTGCPNGCARPYSAEVGLVGRSLGSYTIYLGGSPLGTRLGQVYLDNVKREEIVNRLEPLLAAYKHERLEGEAFGDYCDRVGVGTLRERFGDLASV</sequence>
<dbReference type="EMBL" id="QWLA01000080">
    <property type="protein sequence ID" value="RIH83298.1"/>
    <property type="molecule type" value="Genomic_DNA"/>
</dbReference>
<dbReference type="AlphaFoldDB" id="A0A399EH89"/>
<keyword evidence="4" id="KW-0004">4Fe-4S</keyword>
<dbReference type="EC" id="1.8.7.1" evidence="12"/>
<evidence type="ECO:0000256" key="3">
    <source>
        <dbReference type="ARBA" id="ARBA00010429"/>
    </source>
</evidence>
<dbReference type="InterPro" id="IPR036136">
    <property type="entry name" value="Nit/Sulf_reduc_fer-like_dom_sf"/>
</dbReference>
<accession>A0A399EH89</accession>
<keyword evidence="6" id="KW-0479">Metal-binding</keyword>
<comment type="caution">
    <text evidence="12">The sequence shown here is derived from an EMBL/GenBank/DDBJ whole genome shotgun (WGS) entry which is preliminary data.</text>
</comment>
<dbReference type="PRINTS" id="PR00397">
    <property type="entry name" value="SIROHAEM"/>
</dbReference>
<proteinExistence type="inferred from homology"/>
<comment type="similarity">
    <text evidence="3">Belongs to the nitrite and sulfite reductase 4Fe-4S domain family.</text>
</comment>
<dbReference type="InterPro" id="IPR045169">
    <property type="entry name" value="NO2/SO3_Rdtase_4Fe4S_prot"/>
</dbReference>
<dbReference type="PANTHER" id="PTHR11493:SF47">
    <property type="entry name" value="SULFITE REDUCTASE [NADPH] SUBUNIT BETA"/>
    <property type="match status" value="1"/>
</dbReference>
<keyword evidence="7 12" id="KW-0560">Oxidoreductase</keyword>
<dbReference type="GO" id="GO:0000103">
    <property type="term" value="P:sulfate assimilation"/>
    <property type="evidence" value="ECO:0007669"/>
    <property type="project" value="TreeGrafter"/>
</dbReference>
<dbReference type="Proteomes" id="UP000265341">
    <property type="component" value="Unassembled WGS sequence"/>
</dbReference>
<dbReference type="InterPro" id="IPR006067">
    <property type="entry name" value="NO2/SO3_Rdtase_4Fe4S_dom"/>
</dbReference>
<keyword evidence="8" id="KW-0408">Iron</keyword>
<keyword evidence="13" id="KW-1185">Reference proteome</keyword>
<evidence type="ECO:0000259" key="10">
    <source>
        <dbReference type="Pfam" id="PF01077"/>
    </source>
</evidence>
<dbReference type="Gene3D" id="3.90.480.10">
    <property type="entry name" value="Sulfite Reductase Hemoprotein,Domain 2"/>
    <property type="match status" value="1"/>
</dbReference>
<keyword evidence="9" id="KW-0411">Iron-sulfur</keyword>
<gene>
    <name evidence="12" type="primary">sir</name>
    <name evidence="12" type="ORF">Mrose_03098</name>
</gene>
<evidence type="ECO:0000259" key="11">
    <source>
        <dbReference type="Pfam" id="PF03460"/>
    </source>
</evidence>
<evidence type="ECO:0000256" key="8">
    <source>
        <dbReference type="ARBA" id="ARBA00023004"/>
    </source>
</evidence>
<dbReference type="GO" id="GO:0020037">
    <property type="term" value="F:heme binding"/>
    <property type="evidence" value="ECO:0007669"/>
    <property type="project" value="InterPro"/>
</dbReference>
<dbReference type="OrthoDB" id="9803707at2"/>
<dbReference type="GO" id="GO:0009337">
    <property type="term" value="C:sulfite reductase complex (NADPH)"/>
    <property type="evidence" value="ECO:0007669"/>
    <property type="project" value="TreeGrafter"/>
</dbReference>
<dbReference type="GO" id="GO:0046872">
    <property type="term" value="F:metal ion binding"/>
    <property type="evidence" value="ECO:0007669"/>
    <property type="project" value="UniProtKB-KW"/>
</dbReference>
<dbReference type="SUPFAM" id="SSF55124">
    <property type="entry name" value="Nitrite/Sulfite reductase N-terminal domain-like"/>
    <property type="match status" value="2"/>
</dbReference>
<dbReference type="GO" id="GO:0050311">
    <property type="term" value="F:sulfite reductase (ferredoxin) activity"/>
    <property type="evidence" value="ECO:0007669"/>
    <property type="project" value="UniProtKB-EC"/>
</dbReference>
<evidence type="ECO:0000256" key="6">
    <source>
        <dbReference type="ARBA" id="ARBA00022723"/>
    </source>
</evidence>
<evidence type="ECO:0000256" key="9">
    <source>
        <dbReference type="ARBA" id="ARBA00023014"/>
    </source>
</evidence>
<comment type="cofactor">
    <cofactor evidence="2">
        <name>[4Fe-4S] cluster</name>
        <dbReference type="ChEBI" id="CHEBI:49883"/>
    </cofactor>
</comment>
<evidence type="ECO:0000256" key="7">
    <source>
        <dbReference type="ARBA" id="ARBA00023002"/>
    </source>
</evidence>
<evidence type="ECO:0000256" key="1">
    <source>
        <dbReference type="ARBA" id="ARBA00001929"/>
    </source>
</evidence>
<dbReference type="Gene3D" id="3.30.413.10">
    <property type="entry name" value="Sulfite Reductase Hemoprotein, domain 1"/>
    <property type="match status" value="2"/>
</dbReference>
<dbReference type="InterPro" id="IPR045854">
    <property type="entry name" value="NO2/SO3_Rdtase_4Fe4S_sf"/>
</dbReference>
<name>A0A399EH89_9DEIN</name>
<evidence type="ECO:0000256" key="2">
    <source>
        <dbReference type="ARBA" id="ARBA00001966"/>
    </source>
</evidence>